<comment type="caution">
    <text evidence="2">The sequence shown here is derived from an EMBL/GenBank/DDBJ whole genome shotgun (WGS) entry which is preliminary data.</text>
</comment>
<feature type="non-terminal residue" evidence="2">
    <location>
        <position position="1"/>
    </location>
</feature>
<sequence length="327" mass="36702">CTWITPEEKKVVLKTTCQAKSGRKATCDATKTKFPNECAKTSKEPEQKYRLKSLINILSTLLITMKRILLMTQDEQNLLQNVDSDWFDMTCFHDCIRSVVISFCSKVEGRKALIGDNLSSHLSCETIPKDNDNTKGDEPGPLVCDAFVEYLKNMRYGGQEDTVRKRKKKINAKAGKGVSVENFVVNTFESENSATDNREEHGSDDDDLNDVPDDDDELENLPPPCVDSNFVSSDAYVIESNENEEPMEITGNSKKSGGKDFIGLVQEVSSDGRALFATFVRPKSSRDFNGFVYGFPNVKDECSVTFDQVRKVLTGPERYGRGYFNQK</sequence>
<evidence type="ECO:0000313" key="2">
    <source>
        <dbReference type="EMBL" id="KAJ6647747.1"/>
    </source>
</evidence>
<feature type="compositionally biased region" description="Acidic residues" evidence="1">
    <location>
        <begin position="202"/>
        <end position="219"/>
    </location>
</feature>
<proteinExistence type="predicted"/>
<dbReference type="EMBL" id="WJQU01000001">
    <property type="protein sequence ID" value="KAJ6647747.1"/>
    <property type="molecule type" value="Genomic_DNA"/>
</dbReference>
<gene>
    <name evidence="2" type="ORF">Bhyg_02970</name>
</gene>
<organism evidence="2 3">
    <name type="scientific">Pseudolycoriella hygida</name>
    <dbReference type="NCBI Taxonomy" id="35572"/>
    <lineage>
        <taxon>Eukaryota</taxon>
        <taxon>Metazoa</taxon>
        <taxon>Ecdysozoa</taxon>
        <taxon>Arthropoda</taxon>
        <taxon>Hexapoda</taxon>
        <taxon>Insecta</taxon>
        <taxon>Pterygota</taxon>
        <taxon>Neoptera</taxon>
        <taxon>Endopterygota</taxon>
        <taxon>Diptera</taxon>
        <taxon>Nematocera</taxon>
        <taxon>Sciaroidea</taxon>
        <taxon>Sciaridae</taxon>
        <taxon>Pseudolycoriella</taxon>
    </lineage>
</organism>
<feature type="region of interest" description="Disordered" evidence="1">
    <location>
        <begin position="190"/>
        <end position="225"/>
    </location>
</feature>
<evidence type="ECO:0000313" key="3">
    <source>
        <dbReference type="Proteomes" id="UP001151699"/>
    </source>
</evidence>
<accession>A0A9Q0NCF1</accession>
<reference evidence="2" key="1">
    <citation type="submission" date="2022-07" db="EMBL/GenBank/DDBJ databases">
        <authorList>
            <person name="Trinca V."/>
            <person name="Uliana J.V.C."/>
            <person name="Torres T.T."/>
            <person name="Ward R.J."/>
            <person name="Monesi N."/>
        </authorList>
    </citation>
    <scope>NUCLEOTIDE SEQUENCE</scope>
    <source>
        <strain evidence="2">HSMRA1968</strain>
        <tissue evidence="2">Whole embryos</tissue>
    </source>
</reference>
<dbReference type="AlphaFoldDB" id="A0A9Q0NCF1"/>
<protein>
    <submittedName>
        <fullName evidence="2">Uncharacterized protein</fullName>
    </submittedName>
</protein>
<name>A0A9Q0NCF1_9DIPT</name>
<dbReference type="OrthoDB" id="10065929at2759"/>
<keyword evidence="3" id="KW-1185">Reference proteome</keyword>
<evidence type="ECO:0000256" key="1">
    <source>
        <dbReference type="SAM" id="MobiDB-lite"/>
    </source>
</evidence>
<dbReference type="Proteomes" id="UP001151699">
    <property type="component" value="Chromosome A"/>
</dbReference>